<protein>
    <submittedName>
        <fullName evidence="1">Uncharacterized protein</fullName>
    </submittedName>
</protein>
<evidence type="ECO:0000313" key="2">
    <source>
        <dbReference type="Proteomes" id="UP000288805"/>
    </source>
</evidence>
<comment type="caution">
    <text evidence="1">The sequence shown here is derived from an EMBL/GenBank/DDBJ whole genome shotgun (WGS) entry which is preliminary data.</text>
</comment>
<sequence length="105" mass="11901">MGAAIFYLDLNTLMICPYDMCAPIKISTQDSKQEGSKNKKDDDEEDNWEVPEGDFLFDCPWLSFCPWLDVWVGEIVDLFLSQLARGTDGKAFVNIMALAKMGRLL</sequence>
<reference evidence="1 2" key="1">
    <citation type="journal article" date="2018" name="PLoS Genet.">
        <title>Population sequencing reveals clonal diversity and ancestral inbreeding in the grapevine cultivar Chardonnay.</title>
        <authorList>
            <person name="Roach M.J."/>
            <person name="Johnson D.L."/>
            <person name="Bohlmann J."/>
            <person name="van Vuuren H.J."/>
            <person name="Jones S.J."/>
            <person name="Pretorius I.S."/>
            <person name="Schmidt S.A."/>
            <person name="Borneman A.R."/>
        </authorList>
    </citation>
    <scope>NUCLEOTIDE SEQUENCE [LARGE SCALE GENOMIC DNA]</scope>
    <source>
        <strain evidence="2">cv. Chardonnay</strain>
        <tissue evidence="1">Leaf</tissue>
    </source>
</reference>
<name>A0A438EBX5_VITVI</name>
<accession>A0A438EBX5</accession>
<gene>
    <name evidence="1" type="ORF">CK203_067671</name>
</gene>
<dbReference type="EMBL" id="QGNW01001336">
    <property type="protein sequence ID" value="RVW45053.1"/>
    <property type="molecule type" value="Genomic_DNA"/>
</dbReference>
<proteinExistence type="predicted"/>
<evidence type="ECO:0000313" key="1">
    <source>
        <dbReference type="EMBL" id="RVW45053.1"/>
    </source>
</evidence>
<dbReference type="Proteomes" id="UP000288805">
    <property type="component" value="Unassembled WGS sequence"/>
</dbReference>
<dbReference type="AlphaFoldDB" id="A0A438EBX5"/>
<organism evidence="1 2">
    <name type="scientific">Vitis vinifera</name>
    <name type="common">Grape</name>
    <dbReference type="NCBI Taxonomy" id="29760"/>
    <lineage>
        <taxon>Eukaryota</taxon>
        <taxon>Viridiplantae</taxon>
        <taxon>Streptophyta</taxon>
        <taxon>Embryophyta</taxon>
        <taxon>Tracheophyta</taxon>
        <taxon>Spermatophyta</taxon>
        <taxon>Magnoliopsida</taxon>
        <taxon>eudicotyledons</taxon>
        <taxon>Gunneridae</taxon>
        <taxon>Pentapetalae</taxon>
        <taxon>rosids</taxon>
        <taxon>Vitales</taxon>
        <taxon>Vitaceae</taxon>
        <taxon>Viteae</taxon>
        <taxon>Vitis</taxon>
    </lineage>
</organism>